<comment type="caution">
    <text evidence="2">The sequence shown here is derived from an EMBL/GenBank/DDBJ whole genome shotgun (WGS) entry which is preliminary data.</text>
</comment>
<evidence type="ECO:0000256" key="1">
    <source>
        <dbReference type="SAM" id="MobiDB-lite"/>
    </source>
</evidence>
<proteinExistence type="predicted"/>
<dbReference type="Gene3D" id="3.40.1740.10">
    <property type="entry name" value="VC0467-like"/>
    <property type="match status" value="1"/>
</dbReference>
<dbReference type="Proteomes" id="UP000639772">
    <property type="component" value="Chromosome 1"/>
</dbReference>
<name>A0A835VJT4_VANPL</name>
<dbReference type="EMBL" id="JADCNM010000001">
    <property type="protein sequence ID" value="KAG0503274.1"/>
    <property type="molecule type" value="Genomic_DNA"/>
</dbReference>
<evidence type="ECO:0000313" key="2">
    <source>
        <dbReference type="EMBL" id="KAG0503274.1"/>
    </source>
</evidence>
<protein>
    <recommendedName>
        <fullName evidence="4">Transcriptional regulator</fullName>
    </recommendedName>
</protein>
<feature type="region of interest" description="Disordered" evidence="1">
    <location>
        <begin position="53"/>
        <end position="96"/>
    </location>
</feature>
<feature type="region of interest" description="Disordered" evidence="1">
    <location>
        <begin position="120"/>
        <end position="143"/>
    </location>
</feature>
<feature type="compositionally biased region" description="Polar residues" evidence="1">
    <location>
        <begin position="61"/>
        <end position="76"/>
    </location>
</feature>
<dbReference type="SUPFAM" id="SSF143456">
    <property type="entry name" value="VC0467-like"/>
    <property type="match status" value="1"/>
</dbReference>
<evidence type="ECO:0008006" key="4">
    <source>
        <dbReference type="Google" id="ProtNLM"/>
    </source>
</evidence>
<accession>A0A835VJT4</accession>
<evidence type="ECO:0000313" key="3">
    <source>
        <dbReference type="Proteomes" id="UP000639772"/>
    </source>
</evidence>
<reference evidence="2 3" key="1">
    <citation type="journal article" date="2020" name="Nat. Food">
        <title>A phased Vanilla planifolia genome enables genetic improvement of flavour and production.</title>
        <authorList>
            <person name="Hasing T."/>
            <person name="Tang H."/>
            <person name="Brym M."/>
            <person name="Khazi F."/>
            <person name="Huang T."/>
            <person name="Chambers A.H."/>
        </authorList>
    </citation>
    <scope>NUCLEOTIDE SEQUENCE [LARGE SCALE GENOMIC DNA]</scope>
    <source>
        <tissue evidence="2">Leaf</tissue>
    </source>
</reference>
<dbReference type="AlphaFoldDB" id="A0A835VJT4"/>
<organism evidence="2 3">
    <name type="scientific">Vanilla planifolia</name>
    <name type="common">Vanilla</name>
    <dbReference type="NCBI Taxonomy" id="51239"/>
    <lineage>
        <taxon>Eukaryota</taxon>
        <taxon>Viridiplantae</taxon>
        <taxon>Streptophyta</taxon>
        <taxon>Embryophyta</taxon>
        <taxon>Tracheophyta</taxon>
        <taxon>Spermatophyta</taxon>
        <taxon>Magnoliopsida</taxon>
        <taxon>Liliopsida</taxon>
        <taxon>Asparagales</taxon>
        <taxon>Orchidaceae</taxon>
        <taxon>Vanilloideae</taxon>
        <taxon>Vanilleae</taxon>
        <taxon>Vanilla</taxon>
    </lineage>
</organism>
<dbReference type="OrthoDB" id="272750at2759"/>
<dbReference type="PANTHER" id="PTHR31984">
    <property type="entry name" value="TRANSPORTER, PUTATIVE (DUF179)-RELATED"/>
    <property type="match status" value="1"/>
</dbReference>
<gene>
    <name evidence="2" type="ORF">HPP92_003346</name>
</gene>
<dbReference type="PANTHER" id="PTHR31984:SF11">
    <property type="entry name" value="TRANSPORTER, PUTATIVE (DUF179)-RELATED"/>
    <property type="match status" value="1"/>
</dbReference>
<dbReference type="InterPro" id="IPR003774">
    <property type="entry name" value="AlgH-like"/>
</dbReference>
<dbReference type="Pfam" id="PF02622">
    <property type="entry name" value="DUF179"/>
    <property type="match status" value="1"/>
</dbReference>
<sequence>MDVCAVNPKIRALSLSCRRARQTSQWRSFRLEEENTHRVVLEVRAAGKRLGRPLVVRATGRNGNSDKPSSSGNNDPSFPGGDGPQNGESKSDDSKIEPRIKLSDWRYFRATLVAREQANLPDSDAPTLERAGELSQKPNPKWAHPLPVPEAGCVLVATEKLDGVHSFERTVVLLHRLGTRGHRKGPSGVIINRPLHKKIKHMKPSNPMLDTTFADCPLHFGGPFDDTMFLLNTTSGASSLPGLEEVIPGICFGSLNCLDEAAALVNKGLLLARDFRFFIGYAGWDFEQLRYEIESNYWVVAACSSQVIVEAFAHSCSSMWEDILQLMGGQYSELSKKPKQDAS</sequence>